<keyword evidence="6" id="KW-1133">Transmembrane helix</keyword>
<dbReference type="InterPro" id="IPR016163">
    <property type="entry name" value="Ald_DH_C"/>
</dbReference>
<evidence type="ECO:0000256" key="2">
    <source>
        <dbReference type="ARBA" id="ARBA00023002"/>
    </source>
</evidence>
<dbReference type="Pfam" id="PF00171">
    <property type="entry name" value="Aldedh"/>
    <property type="match status" value="1"/>
</dbReference>
<dbReference type="GO" id="GO:0016620">
    <property type="term" value="F:oxidoreductase activity, acting on the aldehyde or oxo group of donors, NAD or NADP as acceptor"/>
    <property type="evidence" value="ECO:0007669"/>
    <property type="project" value="InterPro"/>
</dbReference>
<dbReference type="AlphaFoldDB" id="A0AAX4PFD4"/>
<evidence type="ECO:0000313" key="8">
    <source>
        <dbReference type="EMBL" id="WZN64913.1"/>
    </source>
</evidence>
<name>A0AAX4PFD4_9CHLO</name>
<keyword evidence="6" id="KW-0812">Transmembrane</keyword>
<dbReference type="SUPFAM" id="SSF53720">
    <property type="entry name" value="ALDH-like"/>
    <property type="match status" value="1"/>
</dbReference>
<feature type="region of interest" description="Disordered" evidence="5">
    <location>
        <begin position="67"/>
        <end position="90"/>
    </location>
</feature>
<dbReference type="InterPro" id="IPR016162">
    <property type="entry name" value="Ald_DH_N"/>
</dbReference>
<dbReference type="FunFam" id="3.40.309.10:FF:000009">
    <property type="entry name" value="Aldehyde dehydrogenase A"/>
    <property type="match status" value="1"/>
</dbReference>
<evidence type="ECO:0000256" key="5">
    <source>
        <dbReference type="SAM" id="MobiDB-lite"/>
    </source>
</evidence>
<dbReference type="EMBL" id="CP151510">
    <property type="protein sequence ID" value="WZN64913.1"/>
    <property type="molecule type" value="Genomic_DNA"/>
</dbReference>
<feature type="active site" evidence="3">
    <location>
        <position position="327"/>
    </location>
</feature>
<dbReference type="InterPro" id="IPR016161">
    <property type="entry name" value="Ald_DH/histidinol_DH"/>
</dbReference>
<gene>
    <name evidence="8" type="ORF">HKI87_10g64700</name>
</gene>
<dbReference type="Gene3D" id="3.40.605.10">
    <property type="entry name" value="Aldehyde Dehydrogenase, Chain A, domain 1"/>
    <property type="match status" value="1"/>
</dbReference>
<organism evidence="8 9">
    <name type="scientific">Chloropicon roscoffensis</name>
    <dbReference type="NCBI Taxonomy" id="1461544"/>
    <lineage>
        <taxon>Eukaryota</taxon>
        <taxon>Viridiplantae</taxon>
        <taxon>Chlorophyta</taxon>
        <taxon>Chloropicophyceae</taxon>
        <taxon>Chloropicales</taxon>
        <taxon>Chloropicaceae</taxon>
        <taxon>Chloropicon</taxon>
    </lineage>
</organism>
<evidence type="ECO:0000256" key="3">
    <source>
        <dbReference type="PROSITE-ProRule" id="PRU10007"/>
    </source>
</evidence>
<dbReference type="Proteomes" id="UP001472866">
    <property type="component" value="Chromosome 10"/>
</dbReference>
<evidence type="ECO:0000256" key="4">
    <source>
        <dbReference type="RuleBase" id="RU003345"/>
    </source>
</evidence>
<sequence>MAAGVPWMLGMADTMWSSIAPLRVDFGMIGLVFGACAMAIFVWSYLDYNNIPTLKVDLTEQERTQGHLEQDLKLSKSGKHPKGEGIGESDGQVVCYDPATLDVLGKKRIHTKEEVEDKVRRCAKAQEAWAKTSFKKRRMLLKIIQKYVLEHQMEICNVSAKDSGKPMLDAAFGEILTTCEKIRWLLAEGEAALKPEPRSAGSMMFYKSARVEFHPLGVVAAIVPWNYPFHNILNPVTAAVFAGCGIVVKVSEYATWSSEYYERIIHAALDEVGASRDLVQVVHGFATTGQALVKAKEISKVVFVGSTGIGRKVLEAAAENLTPVVLELGGKDPVIVCDDANLSQLVPIALRATYQSCGQNCTGAERILVQEGIYQKFLDAVVPTVRGMRQGAPLAGLVDCGAMCMPRQAQNVQALVDDAVRKGAKVVVGGSLKTEISKGQGQFYPPTILTGVTREMRIWNEEVFGPVMCVERFATDDDAVNLVNSNPFGLGSAIFSGSKARAKAIASRLKTGASSINDFATTYLCQSLPFGGVKESGFDKFGGVEGLRGMCYTKAVCEDRLPFLVTTVPPELQYPIKPHSFRMVCGIVHFFYGVGLYSNLCGLCRLLKALVLPGGKPKRVPPSKRD</sequence>
<keyword evidence="6" id="KW-0472">Membrane</keyword>
<feature type="transmembrane region" description="Helical" evidence="6">
    <location>
        <begin position="26"/>
        <end position="46"/>
    </location>
</feature>
<dbReference type="InterPro" id="IPR015590">
    <property type="entry name" value="Aldehyde_DH_dom"/>
</dbReference>
<evidence type="ECO:0000256" key="1">
    <source>
        <dbReference type="ARBA" id="ARBA00009986"/>
    </source>
</evidence>
<keyword evidence="2 4" id="KW-0560">Oxidoreductase</keyword>
<accession>A0AAX4PFD4</accession>
<evidence type="ECO:0000256" key="6">
    <source>
        <dbReference type="SAM" id="Phobius"/>
    </source>
</evidence>
<keyword evidence="9" id="KW-1185">Reference proteome</keyword>
<feature type="domain" description="Aldehyde dehydrogenase" evidence="7">
    <location>
        <begin position="91"/>
        <end position="556"/>
    </location>
</feature>
<dbReference type="PROSITE" id="PS00687">
    <property type="entry name" value="ALDEHYDE_DEHYDR_GLU"/>
    <property type="match status" value="1"/>
</dbReference>
<dbReference type="PANTHER" id="PTHR11699">
    <property type="entry name" value="ALDEHYDE DEHYDROGENASE-RELATED"/>
    <property type="match status" value="1"/>
</dbReference>
<dbReference type="Gene3D" id="3.40.309.10">
    <property type="entry name" value="Aldehyde Dehydrogenase, Chain A, domain 2"/>
    <property type="match status" value="1"/>
</dbReference>
<evidence type="ECO:0000313" key="9">
    <source>
        <dbReference type="Proteomes" id="UP001472866"/>
    </source>
</evidence>
<proteinExistence type="inferred from homology"/>
<comment type="similarity">
    <text evidence="1 4">Belongs to the aldehyde dehydrogenase family.</text>
</comment>
<protein>
    <submittedName>
        <fullName evidence="8">Aldehyde dehydrogenase</fullName>
    </submittedName>
</protein>
<reference evidence="8 9" key="1">
    <citation type="submission" date="2024-03" db="EMBL/GenBank/DDBJ databases">
        <title>Complete genome sequence of the green alga Chloropicon roscoffensis RCC1871.</title>
        <authorList>
            <person name="Lemieux C."/>
            <person name="Pombert J.-F."/>
            <person name="Otis C."/>
            <person name="Turmel M."/>
        </authorList>
    </citation>
    <scope>NUCLEOTIDE SEQUENCE [LARGE SCALE GENOMIC DNA]</scope>
    <source>
        <strain evidence="8 9">RCC1871</strain>
    </source>
</reference>
<dbReference type="InterPro" id="IPR016160">
    <property type="entry name" value="Ald_DH_CS_CYS"/>
</dbReference>
<dbReference type="InterPro" id="IPR029510">
    <property type="entry name" value="Ald_DH_CS_GLU"/>
</dbReference>
<dbReference type="PROSITE" id="PS00070">
    <property type="entry name" value="ALDEHYDE_DEHYDR_CYS"/>
    <property type="match status" value="1"/>
</dbReference>
<evidence type="ECO:0000259" key="7">
    <source>
        <dbReference type="Pfam" id="PF00171"/>
    </source>
</evidence>